<evidence type="ECO:0000313" key="3">
    <source>
        <dbReference type="EMBL" id="KAK2154146.1"/>
    </source>
</evidence>
<evidence type="ECO:0008006" key="5">
    <source>
        <dbReference type="Google" id="ProtNLM"/>
    </source>
</evidence>
<dbReference type="InterPro" id="IPR011344">
    <property type="entry name" value="ssDNA-bd"/>
</dbReference>
<keyword evidence="4" id="KW-1185">Reference proteome</keyword>
<dbReference type="NCBIfam" id="TIGR00621">
    <property type="entry name" value="ssb"/>
    <property type="match status" value="1"/>
</dbReference>
<reference evidence="3" key="1">
    <citation type="journal article" date="2023" name="Mol. Biol. Evol.">
        <title>Third-Generation Sequencing Reveals the Adaptive Role of the Epigenome in Three Deep-Sea Polychaetes.</title>
        <authorList>
            <person name="Perez M."/>
            <person name="Aroh O."/>
            <person name="Sun Y."/>
            <person name="Lan Y."/>
            <person name="Juniper S.K."/>
            <person name="Young C.R."/>
            <person name="Angers B."/>
            <person name="Qian P.Y."/>
        </authorList>
    </citation>
    <scope>NUCLEOTIDE SEQUENCE</scope>
    <source>
        <strain evidence="3">P08H-3</strain>
    </source>
</reference>
<dbReference type="PANTHER" id="PTHR10302:SF0">
    <property type="entry name" value="SINGLE-STRANDED DNA-BINDING PROTEIN, MITOCHONDRIAL"/>
    <property type="match status" value="1"/>
</dbReference>
<dbReference type="Proteomes" id="UP001208570">
    <property type="component" value="Unassembled WGS sequence"/>
</dbReference>
<dbReference type="GO" id="GO:0003697">
    <property type="term" value="F:single-stranded DNA binding"/>
    <property type="evidence" value="ECO:0007669"/>
    <property type="project" value="InterPro"/>
</dbReference>
<dbReference type="CDD" id="cd04496">
    <property type="entry name" value="SSB_OBF"/>
    <property type="match status" value="1"/>
</dbReference>
<sequence length="159" mass="18254">MFNRITSFVLRQCGQVSRQMCTEQVTQAKSVRVLTGERGRVGRDLEVRGTEENPVTLFPLATSQSYKQQDGSFQQYTEWHKIVVFKRVLGEVLVRRLGKGDRVYVAGSIHYNKLQDKETNRLIVIPQIRADDVVLLEKARSKMQAMESDEEAPDNSQHE</sequence>
<dbReference type="GO" id="GO:0006264">
    <property type="term" value="P:mitochondrial DNA replication"/>
    <property type="evidence" value="ECO:0007669"/>
    <property type="project" value="TreeGrafter"/>
</dbReference>
<dbReference type="SUPFAM" id="SSF50249">
    <property type="entry name" value="Nucleic acid-binding proteins"/>
    <property type="match status" value="1"/>
</dbReference>
<dbReference type="Pfam" id="PF00436">
    <property type="entry name" value="SSB"/>
    <property type="match status" value="1"/>
</dbReference>
<keyword evidence="1 2" id="KW-0238">DNA-binding</keyword>
<organism evidence="3 4">
    <name type="scientific">Paralvinella palmiformis</name>
    <dbReference type="NCBI Taxonomy" id="53620"/>
    <lineage>
        <taxon>Eukaryota</taxon>
        <taxon>Metazoa</taxon>
        <taxon>Spiralia</taxon>
        <taxon>Lophotrochozoa</taxon>
        <taxon>Annelida</taxon>
        <taxon>Polychaeta</taxon>
        <taxon>Sedentaria</taxon>
        <taxon>Canalipalpata</taxon>
        <taxon>Terebellida</taxon>
        <taxon>Terebelliformia</taxon>
        <taxon>Alvinellidae</taxon>
        <taxon>Paralvinella</taxon>
    </lineage>
</organism>
<dbReference type="InterPro" id="IPR012340">
    <property type="entry name" value="NA-bd_OB-fold"/>
</dbReference>
<proteinExistence type="predicted"/>
<comment type="caution">
    <text evidence="3">The sequence shown here is derived from an EMBL/GenBank/DDBJ whole genome shotgun (WGS) entry which is preliminary data.</text>
</comment>
<dbReference type="GO" id="GO:0042645">
    <property type="term" value="C:mitochondrial nucleoid"/>
    <property type="evidence" value="ECO:0007669"/>
    <property type="project" value="TreeGrafter"/>
</dbReference>
<accession>A0AAD9JK16</accession>
<dbReference type="InterPro" id="IPR000424">
    <property type="entry name" value="Primosome_PriB/ssb"/>
</dbReference>
<gene>
    <name evidence="3" type="ORF">LSH36_275g02000</name>
</gene>
<dbReference type="AlphaFoldDB" id="A0AAD9JK16"/>
<name>A0AAD9JK16_9ANNE</name>
<protein>
    <recommendedName>
        <fullName evidence="5">Single-stranded DNA-binding protein, mitochondrial</fullName>
    </recommendedName>
</protein>
<dbReference type="PROSITE" id="PS50935">
    <property type="entry name" value="SSB"/>
    <property type="match status" value="1"/>
</dbReference>
<evidence type="ECO:0000256" key="1">
    <source>
        <dbReference type="ARBA" id="ARBA00023125"/>
    </source>
</evidence>
<dbReference type="PANTHER" id="PTHR10302">
    <property type="entry name" value="SINGLE-STRANDED DNA-BINDING PROTEIN"/>
    <property type="match status" value="1"/>
</dbReference>
<evidence type="ECO:0000256" key="2">
    <source>
        <dbReference type="PROSITE-ProRule" id="PRU00252"/>
    </source>
</evidence>
<dbReference type="Gene3D" id="2.40.50.140">
    <property type="entry name" value="Nucleic acid-binding proteins"/>
    <property type="match status" value="1"/>
</dbReference>
<evidence type="ECO:0000313" key="4">
    <source>
        <dbReference type="Proteomes" id="UP001208570"/>
    </source>
</evidence>
<dbReference type="EMBL" id="JAODUP010000275">
    <property type="protein sequence ID" value="KAK2154146.1"/>
    <property type="molecule type" value="Genomic_DNA"/>
</dbReference>